<gene>
    <name evidence="3" type="ORF">DF168_00163</name>
</gene>
<protein>
    <recommendedName>
        <fullName evidence="2">CAAX prenyl protease 2/Lysostaphin resistance protein A-like domain-containing protein</fullName>
    </recommendedName>
</protein>
<feature type="transmembrane region" description="Helical" evidence="1">
    <location>
        <begin position="143"/>
        <end position="160"/>
    </location>
</feature>
<keyword evidence="1" id="KW-0472">Membrane</keyword>
<keyword evidence="1" id="KW-0812">Transmembrane</keyword>
<dbReference type="GO" id="GO:0004175">
    <property type="term" value="F:endopeptidase activity"/>
    <property type="evidence" value="ECO:0007669"/>
    <property type="project" value="UniProtKB-ARBA"/>
</dbReference>
<evidence type="ECO:0000313" key="3">
    <source>
        <dbReference type="EMBL" id="AWT58991.1"/>
    </source>
</evidence>
<dbReference type="AlphaFoldDB" id="A0A2Z4AB79"/>
<feature type="transmembrane region" description="Helical" evidence="1">
    <location>
        <begin position="23"/>
        <end position="51"/>
    </location>
</feature>
<proteinExistence type="predicted"/>
<dbReference type="EMBL" id="CP029803">
    <property type="protein sequence ID" value="AWT58991.1"/>
    <property type="molecule type" value="Genomic_DNA"/>
</dbReference>
<dbReference type="Pfam" id="PF02517">
    <property type="entry name" value="Rce1-like"/>
    <property type="match status" value="1"/>
</dbReference>
<dbReference type="KEGG" id="mtar:DF168_00163"/>
<evidence type="ECO:0000256" key="1">
    <source>
        <dbReference type="SAM" id="Phobius"/>
    </source>
</evidence>
<feature type="transmembrane region" description="Helical" evidence="1">
    <location>
        <begin position="71"/>
        <end position="89"/>
    </location>
</feature>
<feature type="transmembrane region" description="Helical" evidence="1">
    <location>
        <begin position="291"/>
        <end position="309"/>
    </location>
</feature>
<name>A0A2Z4AB79_9BACT</name>
<feature type="domain" description="CAAX prenyl protease 2/Lysostaphin resistance protein A-like" evidence="2">
    <location>
        <begin position="149"/>
        <end position="265"/>
    </location>
</feature>
<organism evidence="3 4">
    <name type="scientific">Candidatus Moanibacter tarae</name>
    <dbReference type="NCBI Taxonomy" id="2200854"/>
    <lineage>
        <taxon>Bacteria</taxon>
        <taxon>Pseudomonadati</taxon>
        <taxon>Verrucomicrobiota</taxon>
        <taxon>Opitutia</taxon>
        <taxon>Puniceicoccales</taxon>
        <taxon>Puniceicoccales incertae sedis</taxon>
        <taxon>Candidatus Moanibacter</taxon>
    </lineage>
</organism>
<dbReference type="GO" id="GO:0080120">
    <property type="term" value="P:CAAX-box protein maturation"/>
    <property type="evidence" value="ECO:0007669"/>
    <property type="project" value="UniProtKB-ARBA"/>
</dbReference>
<evidence type="ECO:0000313" key="4">
    <source>
        <dbReference type="Proteomes" id="UP000247465"/>
    </source>
</evidence>
<accession>A0A2Z4AB79</accession>
<feature type="transmembrane region" description="Helical" evidence="1">
    <location>
        <begin position="215"/>
        <end position="247"/>
    </location>
</feature>
<dbReference type="PANTHER" id="PTHR39430">
    <property type="entry name" value="MEMBRANE-ASSOCIATED PROTEASE-RELATED"/>
    <property type="match status" value="1"/>
</dbReference>
<dbReference type="PANTHER" id="PTHR39430:SF1">
    <property type="entry name" value="PROTEASE"/>
    <property type="match status" value="1"/>
</dbReference>
<feature type="transmembrane region" description="Helical" evidence="1">
    <location>
        <begin position="110"/>
        <end position="131"/>
    </location>
</feature>
<keyword evidence="1" id="KW-1133">Transmembrane helix</keyword>
<feature type="transmembrane region" description="Helical" evidence="1">
    <location>
        <begin position="254"/>
        <end position="271"/>
    </location>
</feature>
<dbReference type="InterPro" id="IPR003675">
    <property type="entry name" value="Rce1/LyrA-like_dom"/>
</dbReference>
<reference evidence="3 4" key="1">
    <citation type="submission" date="2018-06" db="EMBL/GenBank/DDBJ databases">
        <title>Draft Genome Sequence of a Novel Marine Bacterium Related to the Verrucomicrobia.</title>
        <authorList>
            <person name="Vosseberg J."/>
            <person name="Martijn J."/>
            <person name="Ettema T.J.G."/>
        </authorList>
    </citation>
    <scope>NUCLEOTIDE SEQUENCE [LARGE SCALE GENOMIC DNA]</scope>
    <source>
        <strain evidence="3">TARA_B100001123</strain>
    </source>
</reference>
<sequence length="318" mass="35638">MMLRHAEFILFGTRPHAFSLKGIYLLVGYFFGALLVAAILSPLCYWGIIFWGEVYPNGLNSYLAEKEFGRYFDRLRWLVVILFLPWFVRRSGIKSWSKLGLNFEIASGKVVLAWLCLGVGLLAMIALVQALVYHTEYQSFDNILGILGKGLCAGFVVALVEEAVFRGIVLRIFYTALSPFIAVFLSSLFFAFVHFKQLPQEIASPEGTVTVLSGFLAAFWTVFSIIHTFDAIPFLNLTLVGMVLGLLFLRSRSLWPCVGLHAGWVSFISVYDDLVVSQGGVIQFFLGSSRMLDGLSSAILLGFISFLFLRLPIKKFDY</sequence>
<dbReference type="Proteomes" id="UP000247465">
    <property type="component" value="Chromosome"/>
</dbReference>
<feature type="transmembrane region" description="Helical" evidence="1">
    <location>
        <begin position="172"/>
        <end position="195"/>
    </location>
</feature>
<evidence type="ECO:0000259" key="2">
    <source>
        <dbReference type="Pfam" id="PF02517"/>
    </source>
</evidence>